<evidence type="ECO:0000259" key="9">
    <source>
        <dbReference type="PROSITE" id="PS50853"/>
    </source>
</evidence>
<dbReference type="InterPro" id="IPR042837">
    <property type="entry name" value="PTX3"/>
</dbReference>
<protein>
    <submittedName>
        <fullName evidence="10">LamG-like jellyroll fold domain-containing protein</fullName>
    </submittedName>
</protein>
<evidence type="ECO:0000256" key="7">
    <source>
        <dbReference type="SAM" id="MobiDB-lite"/>
    </source>
</evidence>
<dbReference type="InterPro" id="IPR013783">
    <property type="entry name" value="Ig-like_fold"/>
</dbReference>
<accession>A0ABW2T013</accession>
<feature type="region of interest" description="Disordered" evidence="7">
    <location>
        <begin position="16"/>
        <end position="41"/>
    </location>
</feature>
<dbReference type="SMART" id="SM00560">
    <property type="entry name" value="LamGL"/>
    <property type="match status" value="1"/>
</dbReference>
<keyword evidence="3 8" id="KW-0732">Signal</keyword>
<keyword evidence="4" id="KW-1015">Disulfide bond</keyword>
<dbReference type="InterPro" id="IPR006558">
    <property type="entry name" value="LamG-like"/>
</dbReference>
<dbReference type="Gene3D" id="2.60.120.200">
    <property type="match status" value="1"/>
</dbReference>
<dbReference type="PANTHER" id="PTHR46943:SF1">
    <property type="entry name" value="PENTRAXIN-RELATED PROTEIN PTX3"/>
    <property type="match status" value="1"/>
</dbReference>
<gene>
    <name evidence="10" type="ORF">ACFQVD_16410</name>
</gene>
<keyword evidence="5" id="KW-0378">Hydrolase</keyword>
<feature type="chain" id="PRO_5046714694" evidence="8">
    <location>
        <begin position="22"/>
        <end position="1645"/>
    </location>
</feature>
<dbReference type="Pfam" id="PF24517">
    <property type="entry name" value="CBM96"/>
    <property type="match status" value="1"/>
</dbReference>
<dbReference type="PROSITE" id="PS50853">
    <property type="entry name" value="FN3"/>
    <property type="match status" value="1"/>
</dbReference>
<evidence type="ECO:0000256" key="3">
    <source>
        <dbReference type="ARBA" id="ARBA00022729"/>
    </source>
</evidence>
<evidence type="ECO:0000256" key="5">
    <source>
        <dbReference type="ARBA" id="ARBA00023295"/>
    </source>
</evidence>
<evidence type="ECO:0000313" key="11">
    <source>
        <dbReference type="Proteomes" id="UP001596514"/>
    </source>
</evidence>
<reference evidence="11" key="1">
    <citation type="journal article" date="2019" name="Int. J. Syst. Evol. Microbiol.">
        <title>The Global Catalogue of Microorganisms (GCM) 10K type strain sequencing project: providing services to taxonomists for standard genome sequencing and annotation.</title>
        <authorList>
            <consortium name="The Broad Institute Genomics Platform"/>
            <consortium name="The Broad Institute Genome Sequencing Center for Infectious Disease"/>
            <person name="Wu L."/>
            <person name="Ma J."/>
        </authorList>
    </citation>
    <scope>NUCLEOTIDE SEQUENCE [LARGE SCALE GENOMIC DNA]</scope>
    <source>
        <strain evidence="11">JCM 10083</strain>
    </source>
</reference>
<keyword evidence="5" id="KW-0326">Glycosidase</keyword>
<proteinExistence type="predicted"/>
<comment type="subcellular location">
    <subcellularLocation>
        <location evidence="1">Secreted</location>
    </subcellularLocation>
</comment>
<keyword evidence="6" id="KW-0624">Polysaccharide degradation</keyword>
<keyword evidence="2" id="KW-0964">Secreted</keyword>
<evidence type="ECO:0000256" key="6">
    <source>
        <dbReference type="ARBA" id="ARBA00023326"/>
    </source>
</evidence>
<evidence type="ECO:0000256" key="8">
    <source>
        <dbReference type="SAM" id="SignalP"/>
    </source>
</evidence>
<dbReference type="InterPro" id="IPR055372">
    <property type="entry name" value="CBM96"/>
</dbReference>
<dbReference type="Pfam" id="PF13385">
    <property type="entry name" value="Laminin_G_3"/>
    <property type="match status" value="1"/>
</dbReference>
<evidence type="ECO:0000256" key="1">
    <source>
        <dbReference type="ARBA" id="ARBA00004613"/>
    </source>
</evidence>
<dbReference type="InterPro" id="IPR003961">
    <property type="entry name" value="FN3_dom"/>
</dbReference>
<keyword evidence="11" id="KW-1185">Reference proteome</keyword>
<dbReference type="Proteomes" id="UP001596514">
    <property type="component" value="Unassembled WGS sequence"/>
</dbReference>
<name>A0ABW2T013_9ACTN</name>
<feature type="compositionally biased region" description="Basic and acidic residues" evidence="7">
    <location>
        <begin position="58"/>
        <end position="72"/>
    </location>
</feature>
<dbReference type="SMART" id="SM00060">
    <property type="entry name" value="FN3"/>
    <property type="match status" value="1"/>
</dbReference>
<dbReference type="CDD" id="cd00063">
    <property type="entry name" value="FN3"/>
    <property type="match status" value="1"/>
</dbReference>
<dbReference type="NCBIfam" id="NF033679">
    <property type="entry name" value="DNRLRE_dom"/>
    <property type="match status" value="1"/>
</dbReference>
<comment type="caution">
    <text evidence="10">The sequence shown here is derived from an EMBL/GenBank/DDBJ whole genome shotgun (WGS) entry which is preliminary data.</text>
</comment>
<dbReference type="SUPFAM" id="SSF49899">
    <property type="entry name" value="Concanavalin A-like lectins/glucanases"/>
    <property type="match status" value="1"/>
</dbReference>
<feature type="region of interest" description="Disordered" evidence="7">
    <location>
        <begin position="58"/>
        <end position="78"/>
    </location>
</feature>
<dbReference type="RefSeq" id="WP_343968773.1">
    <property type="nucleotide sequence ID" value="NZ_BAAAGK010000067.1"/>
</dbReference>
<feature type="domain" description="Fibronectin type-III" evidence="9">
    <location>
        <begin position="1087"/>
        <end position="1183"/>
    </location>
</feature>
<dbReference type="InterPro" id="IPR013320">
    <property type="entry name" value="ConA-like_dom_sf"/>
</dbReference>
<evidence type="ECO:0000256" key="4">
    <source>
        <dbReference type="ARBA" id="ARBA00023157"/>
    </source>
</evidence>
<feature type="signal peptide" evidence="8">
    <location>
        <begin position="1"/>
        <end position="21"/>
    </location>
</feature>
<evidence type="ECO:0000313" key="10">
    <source>
        <dbReference type="EMBL" id="MFC7601677.1"/>
    </source>
</evidence>
<organism evidence="10 11">
    <name type="scientific">Streptosporangium amethystogenes subsp. fukuiense</name>
    <dbReference type="NCBI Taxonomy" id="698418"/>
    <lineage>
        <taxon>Bacteria</taxon>
        <taxon>Bacillati</taxon>
        <taxon>Actinomycetota</taxon>
        <taxon>Actinomycetes</taxon>
        <taxon>Streptosporangiales</taxon>
        <taxon>Streptosporangiaceae</taxon>
        <taxon>Streptosporangium</taxon>
    </lineage>
</organism>
<dbReference type="Gene3D" id="2.60.40.10">
    <property type="entry name" value="Immunoglobulins"/>
    <property type="match status" value="1"/>
</dbReference>
<dbReference type="EMBL" id="JBHTEE010000001">
    <property type="protein sequence ID" value="MFC7601677.1"/>
    <property type="molecule type" value="Genomic_DNA"/>
</dbReference>
<feature type="region of interest" description="Disordered" evidence="7">
    <location>
        <begin position="1400"/>
        <end position="1419"/>
    </location>
</feature>
<evidence type="ECO:0000256" key="2">
    <source>
        <dbReference type="ARBA" id="ARBA00022525"/>
    </source>
</evidence>
<keyword evidence="6" id="KW-0119">Carbohydrate metabolism</keyword>
<dbReference type="Pfam" id="PF00041">
    <property type="entry name" value="fn3"/>
    <property type="match status" value="1"/>
</dbReference>
<dbReference type="SUPFAM" id="SSF49265">
    <property type="entry name" value="Fibronectin type III"/>
    <property type="match status" value="1"/>
</dbReference>
<dbReference type="PANTHER" id="PTHR46943">
    <property type="entry name" value="PENTRAXIN-RELATED PROTEIN PTX3"/>
    <property type="match status" value="1"/>
</dbReference>
<dbReference type="InterPro" id="IPR036116">
    <property type="entry name" value="FN3_sf"/>
</dbReference>
<sequence>MTVSALAASLLVAGGTLPAQADPKPNATPVAPVVTTFPRPEDPDAALRAGIEEARKQNRPVEVEAAGTEKSRSWANPDGTITMQSYAAPARVKQADGSWAWIDTTLLERDGVLKPKAGRADIAFSQGGDGKAFASMERGEKGQRFALDWPTSLPRPEVTGNVARYVDAAGTGADLVLTALPTGFRHDVVLREKPKGDVEFRIPVRTEDLKLTESKDGRLRLADTKGKVVAEAPAPVMYDSTEPDTTGKGLHRSGAIDTRVVTENGESVLVLKPDAAFLADPVTVYPVVVDPTTTLTLQTDTYLHSNYTGNDQPGSTSLKVGGETWRPSGSTATVIDYNRSLLKFDTASLVGRAIASAQLELWAPSGSRCDVYGGGLKVSRLGGAWTAGQVTWANQPSTVESGSQLQLCPAYADGVYPRTFTWAIKDIVSSWAGGTSNHGLQVRIANESMTWGQNGAIEFHSAETTGTDARPPKLTVDYMLPPEIPAVTAESIDSMAGNDAIARSTSVKVGFKSSVAEASNLDYTVTVNDSTMGTPPAIPTGETAYWKFDEASGTTATDSSGGGFPATLKGTASRDTGQLGKALKLVNDEFTDPNDAYAVTTKPVLNTNQSFSVSAWARLDDSVGTYTVVSQLGTTQSGFELAYHEYQQKWWFAMPTADVTPTTKVVLASDRPAQINTWTHLVAVYDATAQKLRLYVDGRLAGEKAHTSTWNARSNFQIGRTKVDGSFSDYLNGAIDDVHVYSRVLTDSDVRALHGSPTATTHNGIPSGQVIDKIFALDNPASFKFVVKACRSGVTPPSCNESPAYRITSDAPMLPTDTETGMADPMRPILSGMVNRPSGDPVTAKYFLYDSTGAPVGSSPLGERNVNGGERASFQLPENTVQPGGTYTWQMQTCALEICTAKTTPVSFTTPGTPPDPPAETVNHLTLLKDNFVFKTAKVDPTACGGSPCTVTDSTVMQIGGSGTDKTVAVIGFKLDELPDGAGVSEGILKLGTPTCPAGTCPADAIITATPLKSQVTGETKGPDLAGDVDTSTTPYSLPLSGPQADIAGSEYQWLMLTSNKDEVITFGDTAAAEQPSLALTYLPAGPPSKVLNLTTQGGDASAIASWGLPESNGGIAMLDGYDVEVTESSGAVIETLDVKDPWVAITGLANETTYTVRVRAKTAFGVGGWETASVTTKAVPPPPVRGGGATCVPFLDSRSTSSTANVESGAQAYIDRVKAYYQAQDAVLEGRANTIWDAPGVTADAPSTAKLSLLNAELVHAKTAMDETGTVRSGSVVEIPSAVVQALPDGTVRVTAEVKRSWIEQTSATSASAKAVRSAAGTPGQVEPSEAIIDIFVFDRCGGTTIIQVPLEVEQDSTDFYYDEEWEAYLSTGLIPGETVPLATTQSQAKVDAANAVSGECDANPEDGNNGKDGSWVKEKPGYSQYKLLKKQRHPTTRILWKGWQLHAEARSIWCHPNGEDYSSLTTETWRIPRFINYVRVYTIGPWKLRTNDELAEYKYILNNLVIKSAGEACFKVEQDGTTAGISVAIDADKVGTAGVYLELNGSVEATCKPYEKAGPIKPTNPDPNDTFRLKAVWTKKTAKAECFEGPTSRCELTGYQHRFEPEVTFCHHVTARVADCSEWIPNPYYSWWHDFLGRKNGSG</sequence>